<evidence type="ECO:0000313" key="2">
    <source>
        <dbReference type="Proteomes" id="UP000306378"/>
    </source>
</evidence>
<dbReference type="AlphaFoldDB" id="A0A5R8NEN6"/>
<protein>
    <submittedName>
        <fullName evidence="1">HK97 gp10 family phage protein</fullName>
    </submittedName>
</protein>
<proteinExistence type="predicted"/>
<gene>
    <name evidence="1" type="ORF">FEK34_25370</name>
</gene>
<accession>A0A5R8NEN6</accession>
<sequence length="129" mass="14321">MARELTGRQGLLVRAVARLSRRIEANASQRAPVDTGNMRRMIRQDPITVSADGRRVFGGVTSHANYSRFVHDGTAPHVIRPRRAKALRFQIGGRTVFAAKVNHPGTRARPFLLNAALEEIARLQDTQLS</sequence>
<dbReference type="EMBL" id="VBUT01000011">
    <property type="protein sequence ID" value="TLF74120.1"/>
    <property type="molecule type" value="Genomic_DNA"/>
</dbReference>
<organism evidence="1 2">
    <name type="scientific">Nocardia cyriacigeorgica</name>
    <dbReference type="NCBI Taxonomy" id="135487"/>
    <lineage>
        <taxon>Bacteria</taxon>
        <taxon>Bacillati</taxon>
        <taxon>Actinomycetota</taxon>
        <taxon>Actinomycetes</taxon>
        <taxon>Mycobacteriales</taxon>
        <taxon>Nocardiaceae</taxon>
        <taxon>Nocardia</taxon>
    </lineage>
</organism>
<evidence type="ECO:0000313" key="1">
    <source>
        <dbReference type="EMBL" id="TLF74120.1"/>
    </source>
</evidence>
<dbReference type="Pfam" id="PF04883">
    <property type="entry name" value="HK97-gp10_like"/>
    <property type="match status" value="1"/>
</dbReference>
<reference evidence="1 2" key="1">
    <citation type="submission" date="2019-05" db="EMBL/GenBank/DDBJ databases">
        <title>Genomes sequences of two Nocardia cyriacigeorgica environmental isolates, type strains Nocardia asteroides ATCC 19247 and Nocardia cyriacigeorgica DSM 44484.</title>
        <authorList>
            <person name="Vautrin F."/>
            <person name="Bergeron E."/>
            <person name="Dubost A."/>
            <person name="Abrouk D."/>
            <person name="Rodriguez Nava V."/>
            <person name="Pujic P."/>
        </authorList>
    </citation>
    <scope>NUCLEOTIDE SEQUENCE [LARGE SCALE GENOMIC DNA]</scope>
    <source>
        <strain evidence="1 2">EML 446</strain>
    </source>
</reference>
<name>A0A5R8NEN6_9NOCA</name>
<dbReference type="InterPro" id="IPR010064">
    <property type="entry name" value="HK97-gp10_tail"/>
</dbReference>
<dbReference type="Proteomes" id="UP000306378">
    <property type="component" value="Unassembled WGS sequence"/>
</dbReference>
<comment type="caution">
    <text evidence="1">The sequence shown here is derived from an EMBL/GenBank/DDBJ whole genome shotgun (WGS) entry which is preliminary data.</text>
</comment>